<accession>A0ABN3PF96</accession>
<feature type="transmembrane region" description="Helical" evidence="1">
    <location>
        <begin position="64"/>
        <end position="83"/>
    </location>
</feature>
<dbReference type="NCBIfam" id="NF038083">
    <property type="entry name" value="CU044_5270_fam"/>
    <property type="match status" value="1"/>
</dbReference>
<gene>
    <name evidence="2" type="ORF">GCM10010411_09780</name>
</gene>
<dbReference type="InterPro" id="IPR047789">
    <property type="entry name" value="CU044_5270-like"/>
</dbReference>
<reference evidence="2 3" key="1">
    <citation type="journal article" date="2019" name="Int. J. Syst. Evol. Microbiol.">
        <title>The Global Catalogue of Microorganisms (GCM) 10K type strain sequencing project: providing services to taxonomists for standard genome sequencing and annotation.</title>
        <authorList>
            <consortium name="The Broad Institute Genomics Platform"/>
            <consortium name="The Broad Institute Genome Sequencing Center for Infectious Disease"/>
            <person name="Wu L."/>
            <person name="Ma J."/>
        </authorList>
    </citation>
    <scope>NUCLEOTIDE SEQUENCE [LARGE SCALE GENOMIC DNA]</scope>
    <source>
        <strain evidence="2 3">JCM 6833</strain>
    </source>
</reference>
<keyword evidence="3" id="KW-1185">Reference proteome</keyword>
<keyword evidence="1" id="KW-0472">Membrane</keyword>
<comment type="caution">
    <text evidence="2">The sequence shown here is derived from an EMBL/GenBank/DDBJ whole genome shotgun (WGS) entry which is preliminary data.</text>
</comment>
<dbReference type="RefSeq" id="WP_344538023.1">
    <property type="nucleotide sequence ID" value="NZ_BAAATD010000001.1"/>
</dbReference>
<dbReference type="EMBL" id="BAAATD010000001">
    <property type="protein sequence ID" value="GAA2579283.1"/>
    <property type="molecule type" value="Genomic_DNA"/>
</dbReference>
<name>A0ABN3PF96_9ACTN</name>
<evidence type="ECO:0000313" key="2">
    <source>
        <dbReference type="EMBL" id="GAA2579283.1"/>
    </source>
</evidence>
<proteinExistence type="predicted"/>
<organism evidence="2 3">
    <name type="scientific">Actinomadura fulvescens</name>
    <dbReference type="NCBI Taxonomy" id="46160"/>
    <lineage>
        <taxon>Bacteria</taxon>
        <taxon>Bacillati</taxon>
        <taxon>Actinomycetota</taxon>
        <taxon>Actinomycetes</taxon>
        <taxon>Streptosporangiales</taxon>
        <taxon>Thermomonosporaceae</taxon>
        <taxon>Actinomadura</taxon>
    </lineage>
</organism>
<protein>
    <recommendedName>
        <fullName evidence="4">CU044_5270 family protein</fullName>
    </recommendedName>
</protein>
<evidence type="ECO:0000313" key="3">
    <source>
        <dbReference type="Proteomes" id="UP001501509"/>
    </source>
</evidence>
<dbReference type="Proteomes" id="UP001501509">
    <property type="component" value="Unassembled WGS sequence"/>
</dbReference>
<keyword evidence="1" id="KW-0812">Transmembrane</keyword>
<evidence type="ECO:0008006" key="4">
    <source>
        <dbReference type="Google" id="ProtNLM"/>
    </source>
</evidence>
<evidence type="ECO:0000256" key="1">
    <source>
        <dbReference type="SAM" id="Phobius"/>
    </source>
</evidence>
<keyword evidence="1" id="KW-1133">Transmembrane helix</keyword>
<sequence>MNSGATMPSKIDPDETFQALRPAALDDDAQRAYHRRRDNDLARAMLADTIASGAAVRPRRRRPVLLIAGVAAAACAAAGVIVATDQGAPATPPGREQAAPYSDARSVLLAAAQAAERDPAKPARYWYDRQRTTMRVAGFVPQIKNEGTPRARKTRLKIPFTAYVSHTQEDWLARDKGDVTRAVVGIDRTTTFASPADEAKWKAMGSPELESWSAKRHVNDYREPMHMTLGQRQVTFAELAKLPTEAGALRAELQRRYKVDVNDPEHPLQDSFTLYVWGIAQDLLAGPIKPATRAAMLKVLAEQPGLRLVGGVTDEKGRRGVAVAMPAGADRTHVSGGDLTEYRVIVSPETGRLLSYEARGPEGQRPFLTVTYEAMGWVNALGARP</sequence>